<feature type="domain" description="DUF2264" evidence="2">
    <location>
        <begin position="370"/>
        <end position="599"/>
    </location>
</feature>
<accession>A0A0V1PZ21</accession>
<protein>
    <recommendedName>
        <fullName evidence="5">DUF2264 domain-containing protein</fullName>
    </recommendedName>
</protein>
<keyword evidence="4" id="KW-1185">Reference proteome</keyword>
<dbReference type="InterPro" id="IPR016624">
    <property type="entry name" value="UCP014753"/>
</dbReference>
<feature type="domain" description="DUF2264" evidence="1">
    <location>
        <begin position="18"/>
        <end position="365"/>
    </location>
</feature>
<dbReference type="GeneID" id="26839792"/>
<dbReference type="PANTHER" id="PTHR35339">
    <property type="entry name" value="LINALOOL DEHYDRATASE_ISOMERASE DOMAIN-CONTAINING PROTEIN"/>
    <property type="match status" value="1"/>
</dbReference>
<organism evidence="3 4">
    <name type="scientific">Debaryomyces fabryi</name>
    <dbReference type="NCBI Taxonomy" id="58627"/>
    <lineage>
        <taxon>Eukaryota</taxon>
        <taxon>Fungi</taxon>
        <taxon>Dikarya</taxon>
        <taxon>Ascomycota</taxon>
        <taxon>Saccharomycotina</taxon>
        <taxon>Pichiomycetes</taxon>
        <taxon>Debaryomycetaceae</taxon>
        <taxon>Debaryomyces</taxon>
    </lineage>
</organism>
<evidence type="ECO:0000313" key="3">
    <source>
        <dbReference type="EMBL" id="KSA01489.1"/>
    </source>
</evidence>
<evidence type="ECO:0000259" key="2">
    <source>
        <dbReference type="Pfam" id="PF20938"/>
    </source>
</evidence>
<evidence type="ECO:0000313" key="4">
    <source>
        <dbReference type="Proteomes" id="UP000054251"/>
    </source>
</evidence>
<dbReference type="Pfam" id="PF20938">
    <property type="entry name" value="DUF2264_C"/>
    <property type="match status" value="1"/>
</dbReference>
<sequence>MISNPSNFNPCSDNAFKTRDDVMRSFTESFEPLLPAFSDGGARVSLEESGAHFPMAAAHFEGFARALWGIVPYVVGGGDFKHWDLFRKGFINGTDPNHEEYWGEVVDCDQKMVELAAVGYALVYVPEHVWEPLPEETKKNLTDYLLKARKREFRRCNWKFFRVLIDLGLDSVGVLYDRKLTENHLEELDEMYIGDGWYGDGDKASIDYYNPFALHLYGLIYYLVRKDTDPERSQRFKDRALHFAKQYLHWFADDGASIPYGRSMTYRYAVISFWGILPLITQSDEEPVIPWGVLKGVYLRNLRWWSRQPVSRFRTNTLSVGFAYPNQFMCEAYNSPQSPYWAFKAYIALMVPENHPFWAAKEEPLVLEDAALKVPGMLVSHTPGNTVALISGPYKTFNLRYQAEKYNKFAYSTRYGFCVENNPRGFKFGTLDNMIGFSFSGNDFYVRQTNKAWIFDGGLYSEWSPITGIHVKTWIIQKGNSHIRVHHIENKTSQTVDSIEGGFAVPSMNEQGIKTATHPGSSAVGEVTTTEDISLLVNLLDDRKPRVTEPDPNASLMASKVILPQLTGSIDANSSAKFACAVYGQPAAVSFSKENWLQSLNIPSEDELKGFSSKAVRVACNDV</sequence>
<evidence type="ECO:0000259" key="1">
    <source>
        <dbReference type="Pfam" id="PF10022"/>
    </source>
</evidence>
<dbReference type="PANTHER" id="PTHR35339:SF4">
    <property type="entry name" value="LINALOOL DEHYDRATASE_ISOMERASE DOMAIN-CONTAINING PROTEIN"/>
    <property type="match status" value="1"/>
</dbReference>
<dbReference type="InterPro" id="IPR049237">
    <property type="entry name" value="DUF2264_C"/>
</dbReference>
<evidence type="ECO:0008006" key="5">
    <source>
        <dbReference type="Google" id="ProtNLM"/>
    </source>
</evidence>
<comment type="caution">
    <text evidence="3">The sequence shown here is derived from an EMBL/GenBank/DDBJ whole genome shotgun (WGS) entry which is preliminary data.</text>
</comment>
<dbReference type="Proteomes" id="UP000054251">
    <property type="component" value="Unassembled WGS sequence"/>
</dbReference>
<dbReference type="AlphaFoldDB" id="A0A0V1PZ21"/>
<proteinExistence type="predicted"/>
<reference evidence="3 4" key="1">
    <citation type="submission" date="2015-11" db="EMBL/GenBank/DDBJ databases">
        <title>The genome of Debaryomyces fabryi.</title>
        <authorList>
            <person name="Tafer H."/>
            <person name="Lopandic K."/>
        </authorList>
    </citation>
    <scope>NUCLEOTIDE SEQUENCE [LARGE SCALE GENOMIC DNA]</scope>
    <source>
        <strain evidence="3 4">CBS 789</strain>
    </source>
</reference>
<dbReference type="RefSeq" id="XP_015467591.1">
    <property type="nucleotide sequence ID" value="XM_015611613.1"/>
</dbReference>
<dbReference type="EMBL" id="LMYN01000052">
    <property type="protein sequence ID" value="KSA01489.1"/>
    <property type="molecule type" value="Genomic_DNA"/>
</dbReference>
<name>A0A0V1PZ21_9ASCO</name>
<dbReference type="InterPro" id="IPR049349">
    <property type="entry name" value="DUF2264_N"/>
</dbReference>
<dbReference type="OrthoDB" id="5150166at2759"/>
<gene>
    <name evidence="3" type="ORF">AC631_02783</name>
</gene>
<dbReference type="Pfam" id="PF10022">
    <property type="entry name" value="DUF2264"/>
    <property type="match status" value="1"/>
</dbReference>
<dbReference type="PIRSF" id="PIRSF014753">
    <property type="entry name" value="UCP014753"/>
    <property type="match status" value="1"/>
</dbReference>